<evidence type="ECO:0000256" key="1">
    <source>
        <dbReference type="ARBA" id="ARBA00023125"/>
    </source>
</evidence>
<organism evidence="3 4">
    <name type="scientific">Alloacidobacterium dinghuense</name>
    <dbReference type="NCBI Taxonomy" id="2763107"/>
    <lineage>
        <taxon>Bacteria</taxon>
        <taxon>Pseudomonadati</taxon>
        <taxon>Acidobacteriota</taxon>
        <taxon>Terriglobia</taxon>
        <taxon>Terriglobales</taxon>
        <taxon>Acidobacteriaceae</taxon>
        <taxon>Alloacidobacterium</taxon>
    </lineage>
</organism>
<accession>A0A7G8BNS6</accession>
<evidence type="ECO:0000313" key="3">
    <source>
        <dbReference type="EMBL" id="QNI34196.1"/>
    </source>
</evidence>
<dbReference type="Proteomes" id="UP000515312">
    <property type="component" value="Chromosome"/>
</dbReference>
<dbReference type="KEGG" id="adin:H7849_10020"/>
<feature type="region of interest" description="Disordered" evidence="2">
    <location>
        <begin position="1"/>
        <end position="52"/>
    </location>
</feature>
<feature type="compositionally biased region" description="Basic and acidic residues" evidence="2">
    <location>
        <begin position="9"/>
        <end position="22"/>
    </location>
</feature>
<dbReference type="Gene3D" id="1.10.150.130">
    <property type="match status" value="1"/>
</dbReference>
<dbReference type="EMBL" id="CP060394">
    <property type="protein sequence ID" value="QNI34196.1"/>
    <property type="molecule type" value="Genomic_DNA"/>
</dbReference>
<dbReference type="RefSeq" id="WP_186746172.1">
    <property type="nucleotide sequence ID" value="NZ_CP060394.1"/>
</dbReference>
<sequence>MVRKSAKTRSWEKAEVYRRQLEETSGPTSMHGDESVRSSDGVPAGRHRDQKKARVTISTAVDAYLRDARSRELESSTLSKLEGIFRKQFLSWCTSEGYKFLDEIDLDALLLFRDSWIDGPLAKRKKQERLIGFFWACVRRGYIAENPTFGLGKIKVDQTPTDYFPPHEFDKILDEPMPIARIAAKLGTPIALGFAL</sequence>
<dbReference type="InterPro" id="IPR010998">
    <property type="entry name" value="Integrase_recombinase_N"/>
</dbReference>
<dbReference type="AlphaFoldDB" id="A0A7G8BNS6"/>
<keyword evidence="1" id="KW-0238">DNA-binding</keyword>
<protein>
    <recommendedName>
        <fullName evidence="5">Core-binding (CB) domain-containing protein</fullName>
    </recommendedName>
</protein>
<gene>
    <name evidence="3" type="ORF">H7849_10020</name>
</gene>
<dbReference type="InterPro" id="IPR011010">
    <property type="entry name" value="DNA_brk_join_enz"/>
</dbReference>
<keyword evidence="4" id="KW-1185">Reference proteome</keyword>
<dbReference type="GO" id="GO:0003677">
    <property type="term" value="F:DNA binding"/>
    <property type="evidence" value="ECO:0007669"/>
    <property type="project" value="UniProtKB-KW"/>
</dbReference>
<evidence type="ECO:0000256" key="2">
    <source>
        <dbReference type="SAM" id="MobiDB-lite"/>
    </source>
</evidence>
<reference evidence="3 4" key="1">
    <citation type="submission" date="2020-08" db="EMBL/GenBank/DDBJ databases">
        <title>Edaphobacter telluris sp. nov. and Acidobacterium dinghuensis sp. nov., two acidobacteria isolated from forest soil.</title>
        <authorList>
            <person name="Fu J."/>
            <person name="Qiu L."/>
        </authorList>
    </citation>
    <scope>NUCLEOTIDE SEQUENCE [LARGE SCALE GENOMIC DNA]</scope>
    <source>
        <strain evidence="3">4Y35</strain>
    </source>
</reference>
<dbReference type="SUPFAM" id="SSF56349">
    <property type="entry name" value="DNA breaking-rejoining enzymes"/>
    <property type="match status" value="1"/>
</dbReference>
<evidence type="ECO:0000313" key="4">
    <source>
        <dbReference type="Proteomes" id="UP000515312"/>
    </source>
</evidence>
<proteinExistence type="predicted"/>
<name>A0A7G8BNS6_9BACT</name>
<evidence type="ECO:0008006" key="5">
    <source>
        <dbReference type="Google" id="ProtNLM"/>
    </source>
</evidence>